<accession>A0A7X0FRA2</accession>
<keyword evidence="1" id="KW-1133">Transmembrane helix</keyword>
<dbReference type="Proteomes" id="UP000537775">
    <property type="component" value="Unassembled WGS sequence"/>
</dbReference>
<dbReference type="EMBL" id="JACHML010000001">
    <property type="protein sequence ID" value="MBB6392248.1"/>
    <property type="molecule type" value="Genomic_DNA"/>
</dbReference>
<reference evidence="2 3" key="1">
    <citation type="submission" date="2020-08" db="EMBL/GenBank/DDBJ databases">
        <title>Sequencing the genomes of 1000 actinobacteria strains.</title>
        <authorList>
            <person name="Klenk H.-P."/>
        </authorList>
    </citation>
    <scope>NUCLEOTIDE SEQUENCE [LARGE SCALE GENOMIC DNA]</scope>
    <source>
        <strain evidence="2 3">DSM 12511</strain>
    </source>
</reference>
<keyword evidence="3" id="KW-1185">Reference proteome</keyword>
<feature type="transmembrane region" description="Helical" evidence="1">
    <location>
        <begin position="6"/>
        <end position="27"/>
    </location>
</feature>
<evidence type="ECO:0000256" key="1">
    <source>
        <dbReference type="SAM" id="Phobius"/>
    </source>
</evidence>
<evidence type="ECO:0000313" key="3">
    <source>
        <dbReference type="Proteomes" id="UP000537775"/>
    </source>
</evidence>
<protein>
    <submittedName>
        <fullName evidence="2">Uncharacterized protein</fullName>
    </submittedName>
</protein>
<dbReference type="RefSeq" id="WP_184751338.1">
    <property type="nucleotide sequence ID" value="NZ_BAAAJR010000011.1"/>
</dbReference>
<keyword evidence="1" id="KW-0472">Membrane</keyword>
<keyword evidence="1" id="KW-0812">Transmembrane</keyword>
<name>A0A7X0FRA2_9MICO</name>
<dbReference type="AlphaFoldDB" id="A0A7X0FRA2"/>
<organism evidence="2 3">
    <name type="scientific">Microbacterium thalassium</name>
    <dbReference type="NCBI Taxonomy" id="362649"/>
    <lineage>
        <taxon>Bacteria</taxon>
        <taxon>Bacillati</taxon>
        <taxon>Actinomycetota</taxon>
        <taxon>Actinomycetes</taxon>
        <taxon>Micrococcales</taxon>
        <taxon>Microbacteriaceae</taxon>
        <taxon>Microbacterium</taxon>
    </lineage>
</organism>
<comment type="caution">
    <text evidence="2">The sequence shown here is derived from an EMBL/GenBank/DDBJ whole genome shotgun (WGS) entry which is preliminary data.</text>
</comment>
<feature type="transmembrane region" description="Helical" evidence="1">
    <location>
        <begin position="48"/>
        <end position="69"/>
    </location>
</feature>
<proteinExistence type="predicted"/>
<gene>
    <name evidence="2" type="ORF">HD594_002561</name>
</gene>
<feature type="transmembrane region" description="Helical" evidence="1">
    <location>
        <begin position="89"/>
        <end position="115"/>
    </location>
</feature>
<evidence type="ECO:0000313" key="2">
    <source>
        <dbReference type="EMBL" id="MBB6392248.1"/>
    </source>
</evidence>
<sequence>MGDDYSTYWATIAQIVPVLAVAFIFEARLFSRSFSKKKVLAATKPMRVLYAVLYVGIAFVLFAVFQVALTNLRANVEPTAQATFWPELGLVSAAGLALFVPALNLGVALVSDVAIDQWNRLPFSRVGRREREVSRLRAEVYAMNRLSAEQHRQIVHQFADQLTRLSYMDRMARRDPDWPHAEEAKAMFADVSQEARFWFKRARKMEKKIAKAIRKAEARDVKMKELRRLANLRASAAALKTQV</sequence>